<organism evidence="2 3">
    <name type="scientific">Mucilaginibacter arboris</name>
    <dbReference type="NCBI Taxonomy" id="2682090"/>
    <lineage>
        <taxon>Bacteria</taxon>
        <taxon>Pseudomonadati</taxon>
        <taxon>Bacteroidota</taxon>
        <taxon>Sphingobacteriia</taxon>
        <taxon>Sphingobacteriales</taxon>
        <taxon>Sphingobacteriaceae</taxon>
        <taxon>Mucilaginibacter</taxon>
    </lineage>
</organism>
<evidence type="ECO:0000313" key="3">
    <source>
        <dbReference type="Proteomes" id="UP000462014"/>
    </source>
</evidence>
<feature type="domain" description="EthD" evidence="1">
    <location>
        <begin position="13"/>
        <end position="84"/>
    </location>
</feature>
<dbReference type="Proteomes" id="UP000462014">
    <property type="component" value="Unassembled WGS sequence"/>
</dbReference>
<reference evidence="2 3" key="1">
    <citation type="submission" date="2019-12" db="EMBL/GenBank/DDBJ databases">
        <title>Mucilaginibacter sp. HMF7410 genome sequencing and assembly.</title>
        <authorList>
            <person name="Kang H."/>
            <person name="Cha I."/>
            <person name="Kim H."/>
            <person name="Joh K."/>
        </authorList>
    </citation>
    <scope>NUCLEOTIDE SEQUENCE [LARGE SCALE GENOMIC DNA]</scope>
    <source>
        <strain evidence="2 3">HMF7410</strain>
    </source>
</reference>
<comment type="caution">
    <text evidence="2">The sequence shown here is derived from an EMBL/GenBank/DDBJ whole genome shotgun (WGS) entry which is preliminary data.</text>
</comment>
<proteinExistence type="predicted"/>
<accession>A0A7K1SYE1</accession>
<name>A0A7K1SYE1_9SPHI</name>
<sequence length="104" mass="11928">MANMTVIYKTPKNKEAFEKHYYNVHIPLAKQLPGLRKYIVNKGNIISPSGNEETFWIGNLYFDNLEAIKKAFDTDIGRQCAEDRKILAPDNGDVQIYLYDTVSV</sequence>
<dbReference type="InterPro" id="IPR011008">
    <property type="entry name" value="Dimeric_a/b-barrel"/>
</dbReference>
<evidence type="ECO:0000259" key="1">
    <source>
        <dbReference type="Pfam" id="PF07110"/>
    </source>
</evidence>
<dbReference type="EMBL" id="WPIK01000010">
    <property type="protein sequence ID" value="MVN22331.1"/>
    <property type="molecule type" value="Genomic_DNA"/>
</dbReference>
<dbReference type="NCBIfam" id="TIGR02118">
    <property type="entry name" value="EthD family reductase"/>
    <property type="match status" value="1"/>
</dbReference>
<dbReference type="RefSeq" id="WP_157567468.1">
    <property type="nucleotide sequence ID" value="NZ_WPIK01000010.1"/>
</dbReference>
<dbReference type="Pfam" id="PF07110">
    <property type="entry name" value="EthD"/>
    <property type="match status" value="1"/>
</dbReference>
<dbReference type="GO" id="GO:0016491">
    <property type="term" value="F:oxidoreductase activity"/>
    <property type="evidence" value="ECO:0007669"/>
    <property type="project" value="InterPro"/>
</dbReference>
<evidence type="ECO:0000313" key="2">
    <source>
        <dbReference type="EMBL" id="MVN22331.1"/>
    </source>
</evidence>
<protein>
    <submittedName>
        <fullName evidence="2">EthD family reductase</fullName>
    </submittedName>
</protein>
<dbReference type="SUPFAM" id="SSF54909">
    <property type="entry name" value="Dimeric alpha+beta barrel"/>
    <property type="match status" value="1"/>
</dbReference>
<dbReference type="AlphaFoldDB" id="A0A7K1SYE1"/>
<dbReference type="InterPro" id="IPR009799">
    <property type="entry name" value="EthD_dom"/>
</dbReference>
<keyword evidence="3" id="KW-1185">Reference proteome</keyword>
<gene>
    <name evidence="2" type="ORF">GO621_12380</name>
</gene>
<dbReference type="Gene3D" id="3.30.70.100">
    <property type="match status" value="1"/>
</dbReference>